<dbReference type="AlphaFoldDB" id="A0A0F9DMT6"/>
<dbReference type="EMBL" id="LAZR01038646">
    <property type="protein sequence ID" value="KKL19006.1"/>
    <property type="molecule type" value="Genomic_DNA"/>
</dbReference>
<reference evidence="1" key="1">
    <citation type="journal article" date="2015" name="Nature">
        <title>Complex archaea that bridge the gap between prokaryotes and eukaryotes.</title>
        <authorList>
            <person name="Spang A."/>
            <person name="Saw J.H."/>
            <person name="Jorgensen S.L."/>
            <person name="Zaremba-Niedzwiedzka K."/>
            <person name="Martijn J."/>
            <person name="Lind A.E."/>
            <person name="van Eijk R."/>
            <person name="Schleper C."/>
            <person name="Guy L."/>
            <person name="Ettema T.J."/>
        </authorList>
    </citation>
    <scope>NUCLEOTIDE SEQUENCE</scope>
</reference>
<gene>
    <name evidence="1" type="ORF">LCGC14_2469830</name>
</gene>
<organism evidence="1">
    <name type="scientific">marine sediment metagenome</name>
    <dbReference type="NCBI Taxonomy" id="412755"/>
    <lineage>
        <taxon>unclassified sequences</taxon>
        <taxon>metagenomes</taxon>
        <taxon>ecological metagenomes</taxon>
    </lineage>
</organism>
<protein>
    <submittedName>
        <fullName evidence="1">Uncharacterized protein</fullName>
    </submittedName>
</protein>
<proteinExistence type="predicted"/>
<comment type="caution">
    <text evidence="1">The sequence shown here is derived from an EMBL/GenBank/DDBJ whole genome shotgun (WGS) entry which is preliminary data.</text>
</comment>
<name>A0A0F9DMT6_9ZZZZ</name>
<sequence length="39" mass="4533">MILQQGDPLESDLTTVLARIRHWAERYYDDSSPVQVTEV</sequence>
<feature type="non-terminal residue" evidence="1">
    <location>
        <position position="39"/>
    </location>
</feature>
<evidence type="ECO:0000313" key="1">
    <source>
        <dbReference type="EMBL" id="KKL19006.1"/>
    </source>
</evidence>
<accession>A0A0F9DMT6</accession>